<dbReference type="PANTHER" id="PTHR30466">
    <property type="entry name" value="FLAVIN REDUCTASE"/>
    <property type="match status" value="1"/>
</dbReference>
<dbReference type="PANTHER" id="PTHR30466:SF1">
    <property type="entry name" value="FMN REDUCTASE (NADH) RUTF"/>
    <property type="match status" value="1"/>
</dbReference>
<dbReference type="Gene3D" id="2.30.110.10">
    <property type="entry name" value="Electron Transport, Fmn-binding Protein, Chain A"/>
    <property type="match status" value="1"/>
</dbReference>
<dbReference type="InParanoid" id="A0A1Y5TK72"/>
<dbReference type="Proteomes" id="UP000193200">
    <property type="component" value="Unassembled WGS sequence"/>
</dbReference>
<dbReference type="InterPro" id="IPR002563">
    <property type="entry name" value="Flavin_Rdtase-like_dom"/>
</dbReference>
<keyword evidence="4" id="KW-1185">Reference proteome</keyword>
<dbReference type="SMART" id="SM00903">
    <property type="entry name" value="Flavin_Reduct"/>
    <property type="match status" value="1"/>
</dbReference>
<gene>
    <name evidence="3" type="primary">tftC_1</name>
    <name evidence="3" type="ORF">OCH7691_02882</name>
</gene>
<evidence type="ECO:0000313" key="3">
    <source>
        <dbReference type="EMBL" id="SLN63883.1"/>
    </source>
</evidence>
<dbReference type="GO" id="GO:0042602">
    <property type="term" value="F:riboflavin reductase (NADPH) activity"/>
    <property type="evidence" value="ECO:0007669"/>
    <property type="project" value="TreeGrafter"/>
</dbReference>
<dbReference type="AlphaFoldDB" id="A0A1Y5TK72"/>
<protein>
    <submittedName>
        <fullName evidence="3">NADH:FAD oxidoreductase</fullName>
        <ecNumber evidence="3">1.5.1.37</ecNumber>
    </submittedName>
</protein>
<feature type="domain" description="Flavin reductase like" evidence="2">
    <location>
        <begin position="3"/>
        <end position="147"/>
    </location>
</feature>
<accession>A0A1Y5TK72</accession>
<dbReference type="Pfam" id="PF01613">
    <property type="entry name" value="Flavin_Reduct"/>
    <property type="match status" value="1"/>
</dbReference>
<evidence type="ECO:0000313" key="4">
    <source>
        <dbReference type="Proteomes" id="UP000193200"/>
    </source>
</evidence>
<dbReference type="GO" id="GO:0006208">
    <property type="term" value="P:pyrimidine nucleobase catabolic process"/>
    <property type="evidence" value="ECO:0007669"/>
    <property type="project" value="TreeGrafter"/>
</dbReference>
<dbReference type="SUPFAM" id="SSF50475">
    <property type="entry name" value="FMN-binding split barrel"/>
    <property type="match status" value="1"/>
</dbReference>
<dbReference type="EC" id="1.5.1.37" evidence="3"/>
<reference evidence="3 4" key="1">
    <citation type="submission" date="2017-03" db="EMBL/GenBank/DDBJ databases">
        <authorList>
            <person name="Afonso C.L."/>
            <person name="Miller P.J."/>
            <person name="Scott M.A."/>
            <person name="Spackman E."/>
            <person name="Goraichik I."/>
            <person name="Dimitrov K.M."/>
            <person name="Suarez D.L."/>
            <person name="Swayne D.E."/>
        </authorList>
    </citation>
    <scope>NUCLEOTIDE SEQUENCE [LARGE SCALE GENOMIC DNA]</scope>
    <source>
        <strain evidence="3 4">CECT 7691</strain>
    </source>
</reference>
<dbReference type="EMBL" id="FWFR01000002">
    <property type="protein sequence ID" value="SLN63883.1"/>
    <property type="molecule type" value="Genomic_DNA"/>
</dbReference>
<dbReference type="FunCoup" id="A0A1Y5TK72">
    <property type="interactions" value="44"/>
</dbReference>
<dbReference type="GO" id="GO:0010181">
    <property type="term" value="F:FMN binding"/>
    <property type="evidence" value="ECO:0007669"/>
    <property type="project" value="InterPro"/>
</dbReference>
<dbReference type="InterPro" id="IPR050268">
    <property type="entry name" value="NADH-dep_flavin_reductase"/>
</dbReference>
<organism evidence="3 4">
    <name type="scientific">Oceanibacterium hippocampi</name>
    <dbReference type="NCBI Taxonomy" id="745714"/>
    <lineage>
        <taxon>Bacteria</taxon>
        <taxon>Pseudomonadati</taxon>
        <taxon>Pseudomonadota</taxon>
        <taxon>Alphaproteobacteria</taxon>
        <taxon>Sneathiellales</taxon>
        <taxon>Sneathiellaceae</taxon>
        <taxon>Oceanibacterium</taxon>
    </lineage>
</organism>
<sequence>MGMRQLAAAVNVISVMADGSPHGMLATAVCSVCAAPPTLLICVNQSASMHRAIRERGHFGVSVLAEHQFETAHHFMSKVASERFTTCDWDTLATGAPALAGALVNFDCEVESEVNVGTHTIYFGRVVALRRAENGPPLLYHDGNYAALGQTPLPGMAAKQC</sequence>
<keyword evidence="1 3" id="KW-0560">Oxidoreductase</keyword>
<proteinExistence type="predicted"/>
<evidence type="ECO:0000259" key="2">
    <source>
        <dbReference type="SMART" id="SM00903"/>
    </source>
</evidence>
<dbReference type="OrthoDB" id="9792858at2"/>
<name>A0A1Y5TK72_9PROT</name>
<evidence type="ECO:0000256" key="1">
    <source>
        <dbReference type="ARBA" id="ARBA00023002"/>
    </source>
</evidence>
<dbReference type="InterPro" id="IPR012349">
    <property type="entry name" value="Split_barrel_FMN-bd"/>
</dbReference>